<keyword evidence="2" id="KW-0472">Membrane</keyword>
<reference evidence="3 4" key="1">
    <citation type="journal article" date="2019" name="Emerg. Microbes Infect.">
        <title>Comprehensive subspecies identification of 175 nontuberculous mycobacteria species based on 7547 genomic profiles.</title>
        <authorList>
            <person name="Matsumoto Y."/>
            <person name="Kinjo T."/>
            <person name="Motooka D."/>
            <person name="Nabeya D."/>
            <person name="Jung N."/>
            <person name="Uechi K."/>
            <person name="Horii T."/>
            <person name="Iida T."/>
            <person name="Fujita J."/>
            <person name="Nakamura S."/>
        </authorList>
    </citation>
    <scope>NUCLEOTIDE SEQUENCE [LARGE SCALE GENOMIC DNA]</scope>
    <source>
        <strain evidence="3 4">JCM 18439</strain>
    </source>
</reference>
<evidence type="ECO:0000256" key="2">
    <source>
        <dbReference type="SAM" id="Phobius"/>
    </source>
</evidence>
<feature type="region of interest" description="Disordered" evidence="1">
    <location>
        <begin position="1"/>
        <end position="128"/>
    </location>
</feature>
<feature type="compositionally biased region" description="Basic and acidic residues" evidence="1">
    <location>
        <begin position="1"/>
        <end position="10"/>
    </location>
</feature>
<dbReference type="OrthoDB" id="4753901at2"/>
<gene>
    <name evidence="3" type="ORF">MCEL_33790</name>
</gene>
<evidence type="ECO:0000256" key="1">
    <source>
        <dbReference type="SAM" id="MobiDB-lite"/>
    </source>
</evidence>
<keyword evidence="2" id="KW-1133">Transmembrane helix</keyword>
<proteinExistence type="predicted"/>
<sequence length="166" mass="16387">MADQQGRPDEQPQGSPPADESTPQPAAAESAGTSADPLIPPAPAKKTPAKKAPAKKAAKKTPAKKAAKKAAPAKKVAKKAPPNKAPAKKAPAAEQVGTGTNLESAAKETAAKAKSTVASATNPVSGPAPVPLIGPEQSRLPVAAAIAAGVLAILVLLLVRRGSGDD</sequence>
<name>A0A1X0C1X3_MYCCF</name>
<evidence type="ECO:0000313" key="4">
    <source>
        <dbReference type="Proteomes" id="UP000466431"/>
    </source>
</evidence>
<feature type="compositionally biased region" description="Basic residues" evidence="1">
    <location>
        <begin position="47"/>
        <end position="78"/>
    </location>
</feature>
<accession>A0A1X0C1X3</accession>
<organism evidence="3 4">
    <name type="scientific">Mycolicibacterium celeriflavum</name>
    <name type="common">Mycobacterium celeriflavum</name>
    <dbReference type="NCBI Taxonomy" id="1249101"/>
    <lineage>
        <taxon>Bacteria</taxon>
        <taxon>Bacillati</taxon>
        <taxon>Actinomycetota</taxon>
        <taxon>Actinomycetes</taxon>
        <taxon>Mycobacteriales</taxon>
        <taxon>Mycobacteriaceae</taxon>
        <taxon>Mycolicibacterium</taxon>
    </lineage>
</organism>
<dbReference type="AlphaFoldDB" id="A0A1X0C1X3"/>
<keyword evidence="4" id="KW-1185">Reference proteome</keyword>
<dbReference type="RefSeq" id="WP_067225609.1">
    <property type="nucleotide sequence ID" value="NZ_AP022591.1"/>
</dbReference>
<feature type="transmembrane region" description="Helical" evidence="2">
    <location>
        <begin position="140"/>
        <end position="159"/>
    </location>
</feature>
<keyword evidence="2" id="KW-0812">Transmembrane</keyword>
<protein>
    <submittedName>
        <fullName evidence="3">Uncharacterized protein</fullName>
    </submittedName>
</protein>
<evidence type="ECO:0000313" key="3">
    <source>
        <dbReference type="EMBL" id="BBY45084.1"/>
    </source>
</evidence>
<feature type="compositionally biased region" description="Low complexity" evidence="1">
    <location>
        <begin position="112"/>
        <end position="121"/>
    </location>
</feature>
<dbReference type="Proteomes" id="UP000466431">
    <property type="component" value="Chromosome"/>
</dbReference>
<dbReference type="KEGG" id="mcee:MCEL_33790"/>
<dbReference type="EMBL" id="AP022591">
    <property type="protein sequence ID" value="BBY45084.1"/>
    <property type="molecule type" value="Genomic_DNA"/>
</dbReference>
<dbReference type="STRING" id="1249101.BST21_03360"/>